<proteinExistence type="predicted"/>
<dbReference type="CDD" id="cd07067">
    <property type="entry name" value="HP_PGM_like"/>
    <property type="match status" value="1"/>
</dbReference>
<dbReference type="InterPro" id="IPR029033">
    <property type="entry name" value="His_PPase_superfam"/>
</dbReference>
<protein>
    <submittedName>
        <fullName evidence="1">Broad specificity phosphatase PhoE</fullName>
    </submittedName>
</protein>
<dbReference type="PANTHER" id="PTHR48100">
    <property type="entry name" value="BROAD-SPECIFICITY PHOSPHATASE YOR283W-RELATED"/>
    <property type="match status" value="1"/>
</dbReference>
<name>A0A1W2D1N3_KIBAR</name>
<sequence>MTRTIVHMLRHGEVHNPTGILYGRIPGFGLSDLGRRQALTVAEFLKDRDITYVVSSPLQRAQETAAPIVDSHQLEVATDDRLIEPTNVFEGQLVSVGAGSLRSPKHWKHLINPFLPSWGEPYLQIAHRMLGAAHRARAAAEGHEAVCVSHQLPIWTLRRFLEAKRLWHDPRRRECSLASLTSLEFEDERLVRITYQEPAGATDPKVTGA</sequence>
<evidence type="ECO:0000313" key="1">
    <source>
        <dbReference type="EMBL" id="SMC91330.1"/>
    </source>
</evidence>
<dbReference type="InterPro" id="IPR013078">
    <property type="entry name" value="His_Pase_superF_clade-1"/>
</dbReference>
<dbReference type="SUPFAM" id="SSF53254">
    <property type="entry name" value="Phosphoglycerate mutase-like"/>
    <property type="match status" value="1"/>
</dbReference>
<organism evidence="1 2">
    <name type="scientific">Kibdelosporangium aridum</name>
    <dbReference type="NCBI Taxonomy" id="2030"/>
    <lineage>
        <taxon>Bacteria</taxon>
        <taxon>Bacillati</taxon>
        <taxon>Actinomycetota</taxon>
        <taxon>Actinomycetes</taxon>
        <taxon>Pseudonocardiales</taxon>
        <taxon>Pseudonocardiaceae</taxon>
        <taxon>Kibdelosporangium</taxon>
    </lineage>
</organism>
<dbReference type="EMBL" id="FWXV01000002">
    <property type="protein sequence ID" value="SMC91330.1"/>
    <property type="molecule type" value="Genomic_DNA"/>
</dbReference>
<dbReference type="Pfam" id="PF00300">
    <property type="entry name" value="His_Phos_1"/>
    <property type="match status" value="1"/>
</dbReference>
<keyword evidence="2" id="KW-1185">Reference proteome</keyword>
<evidence type="ECO:0000313" key="2">
    <source>
        <dbReference type="Proteomes" id="UP000192674"/>
    </source>
</evidence>
<reference evidence="1 2" key="1">
    <citation type="submission" date="2017-04" db="EMBL/GenBank/DDBJ databases">
        <authorList>
            <person name="Afonso C.L."/>
            <person name="Miller P.J."/>
            <person name="Scott M.A."/>
            <person name="Spackman E."/>
            <person name="Goraichik I."/>
            <person name="Dimitrov K.M."/>
            <person name="Suarez D.L."/>
            <person name="Swayne D.E."/>
        </authorList>
    </citation>
    <scope>NUCLEOTIDE SEQUENCE [LARGE SCALE GENOMIC DNA]</scope>
    <source>
        <strain evidence="1 2">DSM 43828</strain>
    </source>
</reference>
<accession>A0A1W2D1N3</accession>
<dbReference type="PANTHER" id="PTHR48100:SF51">
    <property type="entry name" value="PHOSPHOGLYCERATE MUTASE"/>
    <property type="match status" value="1"/>
</dbReference>
<dbReference type="Proteomes" id="UP000192674">
    <property type="component" value="Unassembled WGS sequence"/>
</dbReference>
<dbReference type="GO" id="GO:0005737">
    <property type="term" value="C:cytoplasm"/>
    <property type="evidence" value="ECO:0007669"/>
    <property type="project" value="TreeGrafter"/>
</dbReference>
<gene>
    <name evidence="1" type="ORF">SAMN05661093_02747</name>
</gene>
<dbReference type="SMART" id="SM00855">
    <property type="entry name" value="PGAM"/>
    <property type="match status" value="1"/>
</dbReference>
<dbReference type="AlphaFoldDB" id="A0A1W2D1N3"/>
<dbReference type="InterPro" id="IPR050275">
    <property type="entry name" value="PGM_Phosphatase"/>
</dbReference>
<dbReference type="Gene3D" id="3.40.50.1240">
    <property type="entry name" value="Phosphoglycerate mutase-like"/>
    <property type="match status" value="1"/>
</dbReference>
<dbReference type="GO" id="GO:0016791">
    <property type="term" value="F:phosphatase activity"/>
    <property type="evidence" value="ECO:0007669"/>
    <property type="project" value="TreeGrafter"/>
</dbReference>